<feature type="region of interest" description="Disordered" evidence="1">
    <location>
        <begin position="63"/>
        <end position="84"/>
    </location>
</feature>
<accession>A0AA35YS97</accession>
<sequence length="164" mass="18540">MKQKRGGKFLFEGKFSWIKFGIFEENDREESKEQSILMENEDIFHSTSELEVEEIHDSPTACVADKHDFQKANESKSTRDDDEDDLYDDVEFLKEIDFTGISDDIPTNIEFDLGDENFGSFPGIPSSRVTKVDEVSSSATKTRDKGNVLKILLSTSKPLEVASS</sequence>
<name>A0AA35YS97_LACSI</name>
<protein>
    <submittedName>
        <fullName evidence="2">Uncharacterized protein</fullName>
    </submittedName>
</protein>
<dbReference type="EMBL" id="OX465080">
    <property type="protein sequence ID" value="CAI9279240.1"/>
    <property type="molecule type" value="Genomic_DNA"/>
</dbReference>
<reference evidence="2" key="1">
    <citation type="submission" date="2023-04" db="EMBL/GenBank/DDBJ databases">
        <authorList>
            <person name="Vijverberg K."/>
            <person name="Xiong W."/>
            <person name="Schranz E."/>
        </authorList>
    </citation>
    <scope>NUCLEOTIDE SEQUENCE</scope>
</reference>
<gene>
    <name evidence="2" type="ORF">LSALG_LOCUS19053</name>
</gene>
<evidence type="ECO:0000256" key="1">
    <source>
        <dbReference type="SAM" id="MobiDB-lite"/>
    </source>
</evidence>
<proteinExistence type="predicted"/>
<keyword evidence="3" id="KW-1185">Reference proteome</keyword>
<dbReference type="AlphaFoldDB" id="A0AA35YS97"/>
<evidence type="ECO:0000313" key="2">
    <source>
        <dbReference type="EMBL" id="CAI9279240.1"/>
    </source>
</evidence>
<dbReference type="Proteomes" id="UP001177003">
    <property type="component" value="Chromosome 4"/>
</dbReference>
<evidence type="ECO:0000313" key="3">
    <source>
        <dbReference type="Proteomes" id="UP001177003"/>
    </source>
</evidence>
<organism evidence="2 3">
    <name type="scientific">Lactuca saligna</name>
    <name type="common">Willowleaf lettuce</name>
    <dbReference type="NCBI Taxonomy" id="75948"/>
    <lineage>
        <taxon>Eukaryota</taxon>
        <taxon>Viridiplantae</taxon>
        <taxon>Streptophyta</taxon>
        <taxon>Embryophyta</taxon>
        <taxon>Tracheophyta</taxon>
        <taxon>Spermatophyta</taxon>
        <taxon>Magnoliopsida</taxon>
        <taxon>eudicotyledons</taxon>
        <taxon>Gunneridae</taxon>
        <taxon>Pentapetalae</taxon>
        <taxon>asterids</taxon>
        <taxon>campanulids</taxon>
        <taxon>Asterales</taxon>
        <taxon>Asteraceae</taxon>
        <taxon>Cichorioideae</taxon>
        <taxon>Cichorieae</taxon>
        <taxon>Lactucinae</taxon>
        <taxon>Lactuca</taxon>
    </lineage>
</organism>
<feature type="compositionally biased region" description="Basic and acidic residues" evidence="1">
    <location>
        <begin position="64"/>
        <end position="79"/>
    </location>
</feature>